<name>A0A5M3MEI5_CONPW</name>
<evidence type="ECO:0000313" key="2">
    <source>
        <dbReference type="Proteomes" id="UP000053558"/>
    </source>
</evidence>
<dbReference type="AlphaFoldDB" id="A0A5M3MEI5"/>
<keyword evidence="2" id="KW-1185">Reference proteome</keyword>
<reference evidence="2" key="1">
    <citation type="journal article" date="2012" name="Science">
        <title>The Paleozoic origin of enzymatic lignin decomposition reconstructed from 31 fungal genomes.</title>
        <authorList>
            <person name="Floudas D."/>
            <person name="Binder M."/>
            <person name="Riley R."/>
            <person name="Barry K."/>
            <person name="Blanchette R.A."/>
            <person name="Henrissat B."/>
            <person name="Martinez A.T."/>
            <person name="Otillar R."/>
            <person name="Spatafora J.W."/>
            <person name="Yadav J.S."/>
            <person name="Aerts A."/>
            <person name="Benoit I."/>
            <person name="Boyd A."/>
            <person name="Carlson A."/>
            <person name="Copeland A."/>
            <person name="Coutinho P.M."/>
            <person name="de Vries R.P."/>
            <person name="Ferreira P."/>
            <person name="Findley K."/>
            <person name="Foster B."/>
            <person name="Gaskell J."/>
            <person name="Glotzer D."/>
            <person name="Gorecki P."/>
            <person name="Heitman J."/>
            <person name="Hesse C."/>
            <person name="Hori C."/>
            <person name="Igarashi K."/>
            <person name="Jurgens J.A."/>
            <person name="Kallen N."/>
            <person name="Kersten P."/>
            <person name="Kohler A."/>
            <person name="Kuees U."/>
            <person name="Kumar T.K.A."/>
            <person name="Kuo A."/>
            <person name="LaButti K."/>
            <person name="Larrondo L.F."/>
            <person name="Lindquist E."/>
            <person name="Ling A."/>
            <person name="Lombard V."/>
            <person name="Lucas S."/>
            <person name="Lundell T."/>
            <person name="Martin R."/>
            <person name="McLaughlin D.J."/>
            <person name="Morgenstern I."/>
            <person name="Morin E."/>
            <person name="Murat C."/>
            <person name="Nagy L.G."/>
            <person name="Nolan M."/>
            <person name="Ohm R.A."/>
            <person name="Patyshakuliyeva A."/>
            <person name="Rokas A."/>
            <person name="Ruiz-Duenas F.J."/>
            <person name="Sabat G."/>
            <person name="Salamov A."/>
            <person name="Samejima M."/>
            <person name="Schmutz J."/>
            <person name="Slot J.C."/>
            <person name="St John F."/>
            <person name="Stenlid J."/>
            <person name="Sun H."/>
            <person name="Sun S."/>
            <person name="Syed K."/>
            <person name="Tsang A."/>
            <person name="Wiebenga A."/>
            <person name="Young D."/>
            <person name="Pisabarro A."/>
            <person name="Eastwood D.C."/>
            <person name="Martin F."/>
            <person name="Cullen D."/>
            <person name="Grigoriev I.V."/>
            <person name="Hibbett D.S."/>
        </authorList>
    </citation>
    <scope>NUCLEOTIDE SEQUENCE [LARGE SCALE GENOMIC DNA]</scope>
    <source>
        <strain evidence="2">RWD-64-598 SS2</strain>
    </source>
</reference>
<organism evidence="1 2">
    <name type="scientific">Coniophora puteana (strain RWD-64-598)</name>
    <name type="common">Brown rot fungus</name>
    <dbReference type="NCBI Taxonomy" id="741705"/>
    <lineage>
        <taxon>Eukaryota</taxon>
        <taxon>Fungi</taxon>
        <taxon>Dikarya</taxon>
        <taxon>Basidiomycota</taxon>
        <taxon>Agaricomycotina</taxon>
        <taxon>Agaricomycetes</taxon>
        <taxon>Agaricomycetidae</taxon>
        <taxon>Boletales</taxon>
        <taxon>Coniophorineae</taxon>
        <taxon>Coniophoraceae</taxon>
        <taxon>Coniophora</taxon>
    </lineage>
</organism>
<proteinExistence type="predicted"/>
<dbReference type="KEGG" id="cput:CONPUDRAFT_75419"/>
<sequence length="247" mass="27665">MSMFTQHHPGDLRFTLTIPSSEDGSVVAAALPLPSQVTGIRHEIPSASRRFPRLLSTTPKEEESRDVSQLEVHNSGRLGATSHPVFNKNVLAKSDIVITPQKSQLRVGKHSACNHELVEDGHGHSQPPHPMPGTSVESLYEKLHSHTVTRSRTTIRWYESLGKFDSPPPIPANVDVPRGILYLRKDQANGKVCQAWRRTVENGRLVWANLRLGDEEKPGNSKSRIFVISSDGIPKWISKKYQRKMKH</sequence>
<evidence type="ECO:0000313" key="1">
    <source>
        <dbReference type="EMBL" id="EIW77563.1"/>
    </source>
</evidence>
<dbReference type="EMBL" id="JH711583">
    <property type="protein sequence ID" value="EIW77563.1"/>
    <property type="molecule type" value="Genomic_DNA"/>
</dbReference>
<dbReference type="GeneID" id="19209345"/>
<accession>A0A5M3MEI5</accession>
<comment type="caution">
    <text evidence="1">The sequence shown here is derived from an EMBL/GenBank/DDBJ whole genome shotgun (WGS) entry which is preliminary data.</text>
</comment>
<dbReference type="Proteomes" id="UP000053558">
    <property type="component" value="Unassembled WGS sequence"/>
</dbReference>
<protein>
    <submittedName>
        <fullName evidence="1">Uncharacterized protein</fullName>
    </submittedName>
</protein>
<dbReference type="RefSeq" id="XP_007771846.1">
    <property type="nucleotide sequence ID" value="XM_007773656.1"/>
</dbReference>
<dbReference type="OrthoDB" id="10664386at2759"/>
<gene>
    <name evidence="1" type="ORF">CONPUDRAFT_75419</name>
</gene>